<evidence type="ECO:0000313" key="2">
    <source>
        <dbReference type="EMBL" id="MFD1815393.1"/>
    </source>
</evidence>
<gene>
    <name evidence="2" type="ORF">ACFSJG_24505</name>
</gene>
<reference evidence="3" key="1">
    <citation type="journal article" date="2019" name="Int. J. Syst. Evol. Microbiol.">
        <title>The Global Catalogue of Microorganisms (GCM) 10K type strain sequencing project: providing services to taxonomists for standard genome sequencing and annotation.</title>
        <authorList>
            <consortium name="The Broad Institute Genomics Platform"/>
            <consortium name="The Broad Institute Genome Sequencing Center for Infectious Disease"/>
            <person name="Wu L."/>
            <person name="Ma J."/>
        </authorList>
    </citation>
    <scope>NUCLEOTIDE SEQUENCE [LARGE SCALE GENOMIC DNA]</scope>
    <source>
        <strain evidence="3">DT72</strain>
    </source>
</reference>
<keyword evidence="3" id="KW-1185">Reference proteome</keyword>
<protein>
    <submittedName>
        <fullName evidence="2">Nuclear transport factor 2 family protein</fullName>
    </submittedName>
</protein>
<dbReference type="RefSeq" id="WP_378487821.1">
    <property type="nucleotide sequence ID" value="NZ_JBHUFB010000020.1"/>
</dbReference>
<dbReference type="Proteomes" id="UP001597286">
    <property type="component" value="Unassembled WGS sequence"/>
</dbReference>
<dbReference type="SUPFAM" id="SSF54427">
    <property type="entry name" value="NTF2-like"/>
    <property type="match status" value="1"/>
</dbReference>
<proteinExistence type="predicted"/>
<comment type="caution">
    <text evidence="2">The sequence shown here is derived from an EMBL/GenBank/DDBJ whole genome shotgun (WGS) entry which is preliminary data.</text>
</comment>
<dbReference type="Pfam" id="PF13577">
    <property type="entry name" value="SnoaL_4"/>
    <property type="match status" value="1"/>
</dbReference>
<dbReference type="CDD" id="cd00531">
    <property type="entry name" value="NTF2_like"/>
    <property type="match status" value="1"/>
</dbReference>
<sequence length="164" mass="17783">MTDGVLTALNVLTERVAVLEAHRAAGDLMHRYAGALDDPDPQRLSLLFTRTGILRTPSAEYRGRSAIGGFFAAARERDTSDKRHFVCQPEIEAQESGIVSLRCYFLYTALGSGRSALGWGTYAAECLTDFGTAQFESLTIAVHGDADLSTARRLGPENSGQLTR</sequence>
<dbReference type="InterPro" id="IPR037401">
    <property type="entry name" value="SnoaL-like"/>
</dbReference>
<evidence type="ECO:0000259" key="1">
    <source>
        <dbReference type="Pfam" id="PF13577"/>
    </source>
</evidence>
<accession>A0ABW4PA53</accession>
<organism evidence="2 3">
    <name type="scientific">Rhodococcus gannanensis</name>
    <dbReference type="NCBI Taxonomy" id="1960308"/>
    <lineage>
        <taxon>Bacteria</taxon>
        <taxon>Bacillati</taxon>
        <taxon>Actinomycetota</taxon>
        <taxon>Actinomycetes</taxon>
        <taxon>Mycobacteriales</taxon>
        <taxon>Nocardiaceae</taxon>
        <taxon>Rhodococcus</taxon>
    </lineage>
</organism>
<dbReference type="EMBL" id="JBHUFB010000020">
    <property type="protein sequence ID" value="MFD1815393.1"/>
    <property type="molecule type" value="Genomic_DNA"/>
</dbReference>
<feature type="domain" description="SnoaL-like" evidence="1">
    <location>
        <begin position="18"/>
        <end position="126"/>
    </location>
</feature>
<dbReference type="InterPro" id="IPR032710">
    <property type="entry name" value="NTF2-like_dom_sf"/>
</dbReference>
<name>A0ABW4PA53_9NOCA</name>
<evidence type="ECO:0000313" key="3">
    <source>
        <dbReference type="Proteomes" id="UP001597286"/>
    </source>
</evidence>
<dbReference type="Gene3D" id="3.10.450.50">
    <property type="match status" value="1"/>
</dbReference>